<reference evidence="1 2" key="1">
    <citation type="submission" date="2023-03" db="EMBL/GenBank/DDBJ databases">
        <title>Muricauda XX sp. nov. and Muricauda XXX sp. nov., two novel species isolated from Okinawa Trough.</title>
        <authorList>
            <person name="Cao W."/>
            <person name="Deng X."/>
        </authorList>
    </citation>
    <scope>NUCLEOTIDE SEQUENCE [LARGE SCALE GENOMIC DNA]</scope>
    <source>
        <strain evidence="1 2">334s03</strain>
    </source>
</reference>
<name>A0ABT5Y1X2_9FLAO</name>
<organism evidence="1 2">
    <name type="scientific">Flagellimonas yonaguniensis</name>
    <dbReference type="NCBI Taxonomy" id="3031325"/>
    <lineage>
        <taxon>Bacteria</taxon>
        <taxon>Pseudomonadati</taxon>
        <taxon>Bacteroidota</taxon>
        <taxon>Flavobacteriia</taxon>
        <taxon>Flavobacteriales</taxon>
        <taxon>Flavobacteriaceae</taxon>
        <taxon>Flagellimonas</taxon>
    </lineage>
</organism>
<comment type="caution">
    <text evidence="1">The sequence shown here is derived from an EMBL/GenBank/DDBJ whole genome shotgun (WGS) entry which is preliminary data.</text>
</comment>
<evidence type="ECO:0000313" key="1">
    <source>
        <dbReference type="EMBL" id="MDF0717306.1"/>
    </source>
</evidence>
<evidence type="ECO:0000313" key="2">
    <source>
        <dbReference type="Proteomes" id="UP001221366"/>
    </source>
</evidence>
<dbReference type="PROSITE" id="PS51257">
    <property type="entry name" value="PROKAR_LIPOPROTEIN"/>
    <property type="match status" value="1"/>
</dbReference>
<dbReference type="EMBL" id="JARFVB010000010">
    <property type="protein sequence ID" value="MDF0717306.1"/>
    <property type="molecule type" value="Genomic_DNA"/>
</dbReference>
<sequence length="139" mass="15424">MMKKALVLLFVISGLAGCKNIDKEENQTKSGISSQESKVETCLFANGKVFSIIRQACVELDSLPFRLNPLEDGMMVKGDPAYLLFNISMTKAELILPEKEQGILLEQTNTGSWKGGDYILMAWKGYVIKQNDEPIYGGQ</sequence>
<dbReference type="Proteomes" id="UP001221366">
    <property type="component" value="Unassembled WGS sequence"/>
</dbReference>
<dbReference type="RefSeq" id="WP_275616459.1">
    <property type="nucleotide sequence ID" value="NZ_JARFVB010000010.1"/>
</dbReference>
<evidence type="ECO:0008006" key="3">
    <source>
        <dbReference type="Google" id="ProtNLM"/>
    </source>
</evidence>
<keyword evidence="2" id="KW-1185">Reference proteome</keyword>
<accession>A0ABT5Y1X2</accession>
<gene>
    <name evidence="1" type="ORF">PY092_14170</name>
</gene>
<protein>
    <recommendedName>
        <fullName evidence="3">Lipoprotein</fullName>
    </recommendedName>
</protein>
<proteinExistence type="predicted"/>